<protein>
    <submittedName>
        <fullName evidence="3">Synaptotagmin-14 isoform 1</fullName>
    </submittedName>
</protein>
<evidence type="ECO:0000256" key="1">
    <source>
        <dbReference type="SAM" id="MobiDB-lite"/>
    </source>
</evidence>
<comment type="caution">
    <text evidence="3">The sequence shown here is derived from an EMBL/GenBank/DDBJ whole genome shotgun (WGS) entry which is preliminary data.</text>
</comment>
<feature type="compositionally biased region" description="Low complexity" evidence="1">
    <location>
        <begin position="1"/>
        <end position="14"/>
    </location>
</feature>
<dbReference type="InterPro" id="IPR000008">
    <property type="entry name" value="C2_dom"/>
</dbReference>
<dbReference type="STRING" id="6182.A0A4Z2D0X7"/>
<gene>
    <name evidence="3" type="ORF">EWB00_005765</name>
</gene>
<accession>A0A4Z2D0X7</accession>
<feature type="domain" description="C2" evidence="2">
    <location>
        <begin position="105"/>
        <end position="198"/>
    </location>
</feature>
<dbReference type="InterPro" id="IPR043541">
    <property type="entry name" value="SYT14/14L/16"/>
</dbReference>
<evidence type="ECO:0000313" key="4">
    <source>
        <dbReference type="Proteomes" id="UP000311919"/>
    </source>
</evidence>
<dbReference type="Proteomes" id="UP000311919">
    <property type="component" value="Unassembled WGS sequence"/>
</dbReference>
<dbReference type="PANTHER" id="PTHR46129">
    <property type="entry name" value="SYNAPTOTAGMIN 14, ISOFORM D"/>
    <property type="match status" value="1"/>
</dbReference>
<proteinExistence type="predicted"/>
<organism evidence="3 4">
    <name type="scientific">Schistosoma japonicum</name>
    <name type="common">Blood fluke</name>
    <dbReference type="NCBI Taxonomy" id="6182"/>
    <lineage>
        <taxon>Eukaryota</taxon>
        <taxon>Metazoa</taxon>
        <taxon>Spiralia</taxon>
        <taxon>Lophotrochozoa</taxon>
        <taxon>Platyhelminthes</taxon>
        <taxon>Trematoda</taxon>
        <taxon>Digenea</taxon>
        <taxon>Strigeidida</taxon>
        <taxon>Schistosomatoidea</taxon>
        <taxon>Schistosomatidae</taxon>
        <taxon>Schistosoma</taxon>
    </lineage>
</organism>
<dbReference type="SUPFAM" id="SSF49562">
    <property type="entry name" value="C2 domain (Calcium/lipid-binding domain, CaLB)"/>
    <property type="match status" value="2"/>
</dbReference>
<dbReference type="AlphaFoldDB" id="A0A4Z2D0X7"/>
<evidence type="ECO:0000313" key="3">
    <source>
        <dbReference type="EMBL" id="TNN10099.1"/>
    </source>
</evidence>
<dbReference type="OrthoDB" id="67700at2759"/>
<reference evidence="3 4" key="1">
    <citation type="submission" date="2019-03" db="EMBL/GenBank/DDBJ databases">
        <title>An improved genome assembly of the fluke Schistosoma japonicum.</title>
        <authorList>
            <person name="Hu W."/>
            <person name="Luo F."/>
            <person name="Yin M."/>
            <person name="Mo X."/>
            <person name="Sun C."/>
            <person name="Wu Q."/>
            <person name="Zhu B."/>
            <person name="Xiang M."/>
            <person name="Wang J."/>
            <person name="Wang Y."/>
            <person name="Zhang T."/>
            <person name="Xu B."/>
            <person name="Zheng H."/>
            <person name="Feng Z."/>
        </authorList>
    </citation>
    <scope>NUCLEOTIDE SEQUENCE [LARGE SCALE GENOMIC DNA]</scope>
    <source>
        <strain evidence="3">HuSjv2</strain>
        <tissue evidence="3">Worms</tissue>
    </source>
</reference>
<keyword evidence="4" id="KW-1185">Reference proteome</keyword>
<dbReference type="Pfam" id="PF00168">
    <property type="entry name" value="C2"/>
    <property type="match status" value="2"/>
</dbReference>
<name>A0A4Z2D0X7_SCHJA</name>
<feature type="region of interest" description="Disordered" evidence="1">
    <location>
        <begin position="1"/>
        <end position="29"/>
    </location>
</feature>
<evidence type="ECO:0000259" key="2">
    <source>
        <dbReference type="Pfam" id="PF00168"/>
    </source>
</evidence>
<dbReference type="PANTHER" id="PTHR46129:SF2">
    <property type="entry name" value="SYNAPTOTAGMIN 14, ISOFORM D"/>
    <property type="match status" value="1"/>
</dbReference>
<dbReference type="GO" id="GO:0005543">
    <property type="term" value="F:phospholipid binding"/>
    <property type="evidence" value="ECO:0007669"/>
    <property type="project" value="TreeGrafter"/>
</dbReference>
<feature type="domain" description="C2" evidence="2">
    <location>
        <begin position="324"/>
        <end position="376"/>
    </location>
</feature>
<sequence length="408" mass="47089">MGISLSSSEDLSYSTVENNKRKISTSSKAGKPKLLSIQEYEVELNRLTNEPISMNDTDTDEYLSGLESDDEDNVDTENSDIRSFILPDSSRLQLSVHYDDLQQEMNIKIIRVNNVPGREAGGAQAYQICLSMEPDNKHYWQSKLRTAPNPEYLEEWKFNIPLITIHKSTLICRIIGYIESEREYVYGEAAVPFENLNLNIENVLTVNFQPIPVSYEFQSIKTDNELDDECRTGTIQDRLSICSQNKNEMISNTQMSTILITLRLNQNTGRLECCIQQINLIGVRISRLPKRCIYVKLFLRTEQDGLIDHARSAYHQKQSIIHVNETFAFSIKQYQIPQITVEFSLIKRKPLKKRITIGTCKIGKYNTSIDELDHWKRVLSTNNENITKWHKFYSLAITPLEMTIETDK</sequence>
<dbReference type="EMBL" id="SKCS01000376">
    <property type="protein sequence ID" value="TNN10099.1"/>
    <property type="molecule type" value="Genomic_DNA"/>
</dbReference>
<dbReference type="Gene3D" id="2.60.40.150">
    <property type="entry name" value="C2 domain"/>
    <property type="match status" value="2"/>
</dbReference>
<dbReference type="InterPro" id="IPR035892">
    <property type="entry name" value="C2_domain_sf"/>
</dbReference>